<evidence type="ECO:0000256" key="2">
    <source>
        <dbReference type="ARBA" id="ARBA00009045"/>
    </source>
</evidence>
<reference evidence="9 12" key="2">
    <citation type="submission" date="2021-01" db="EMBL/GenBank/DDBJ databases">
        <title>Complete genome sequences of Corynebacterium macginleyi strains isolated from infectious keratitis.</title>
        <authorList>
            <person name="Sagerfors S."/>
            <person name="Poehlein A."/>
            <person name="Soderquist B."/>
            <person name="Bruggemann H."/>
        </authorList>
    </citation>
    <scope>NUCLEOTIDE SEQUENCE [LARGE SCALE GENOMIC DNA]</scope>
    <source>
        <strain evidence="9 12">12T220</strain>
    </source>
</reference>
<evidence type="ECO:0000313" key="12">
    <source>
        <dbReference type="Proteomes" id="UP001518680"/>
    </source>
</evidence>
<feature type="transmembrane region" description="Helical" evidence="7">
    <location>
        <begin position="120"/>
        <end position="138"/>
    </location>
</feature>
<feature type="domain" description="Peptidase S54 rhomboid" evidence="8">
    <location>
        <begin position="60"/>
        <end position="186"/>
    </location>
</feature>
<evidence type="ECO:0000256" key="7">
    <source>
        <dbReference type="SAM" id="Phobius"/>
    </source>
</evidence>
<reference evidence="10 11" key="1">
    <citation type="submission" date="2018-10" db="EMBL/GenBank/DDBJ databases">
        <title>Corynebacterium macginleyi genome sequencing and assembly of the type strain and two clinical samples.</title>
        <authorList>
            <person name="Bernier A.-M."/>
            <person name="Bernard K."/>
        </authorList>
    </citation>
    <scope>NUCLEOTIDE SEQUENCE [LARGE SCALE GENOMIC DNA]</scope>
    <source>
        <strain evidence="10 11">NML 120205</strain>
    </source>
</reference>
<organism evidence="10 11">
    <name type="scientific">Corynebacterium macginleyi</name>
    <dbReference type="NCBI Taxonomy" id="38290"/>
    <lineage>
        <taxon>Bacteria</taxon>
        <taxon>Bacillati</taxon>
        <taxon>Actinomycetota</taxon>
        <taxon>Actinomycetes</taxon>
        <taxon>Mycobacteriales</taxon>
        <taxon>Corynebacteriaceae</taxon>
        <taxon>Corynebacterium</taxon>
    </lineage>
</organism>
<name>A0A3M0GAM6_9CORY</name>
<dbReference type="Proteomes" id="UP000270649">
    <property type="component" value="Unassembled WGS sequence"/>
</dbReference>
<dbReference type="RefSeq" id="WP_121928002.1">
    <property type="nucleotide sequence ID" value="NZ_JAACBW010000030.1"/>
</dbReference>
<dbReference type="InterPro" id="IPR022764">
    <property type="entry name" value="Peptidase_S54_rhomboid_dom"/>
</dbReference>
<feature type="transmembrane region" description="Helical" evidence="7">
    <location>
        <begin position="145"/>
        <end position="161"/>
    </location>
</feature>
<dbReference type="InterPro" id="IPR035952">
    <property type="entry name" value="Rhomboid-like_sf"/>
</dbReference>
<dbReference type="Pfam" id="PF01694">
    <property type="entry name" value="Rhomboid"/>
    <property type="match status" value="1"/>
</dbReference>
<dbReference type="EMBL" id="REGC01000011">
    <property type="protein sequence ID" value="RMB58069.1"/>
    <property type="molecule type" value="Genomic_DNA"/>
</dbReference>
<evidence type="ECO:0000313" key="9">
    <source>
        <dbReference type="EMBL" id="MBM0242771.1"/>
    </source>
</evidence>
<dbReference type="GO" id="GO:0016020">
    <property type="term" value="C:membrane"/>
    <property type="evidence" value="ECO:0007669"/>
    <property type="project" value="UniProtKB-SubCell"/>
</dbReference>
<accession>A0A3M0GAM6</accession>
<gene>
    <name evidence="10" type="ORF">D9543_08390</name>
    <name evidence="9" type="ORF">GWO63_000135</name>
</gene>
<evidence type="ECO:0000313" key="10">
    <source>
        <dbReference type="EMBL" id="RMB58069.1"/>
    </source>
</evidence>
<evidence type="ECO:0000256" key="6">
    <source>
        <dbReference type="ARBA" id="ARBA00023136"/>
    </source>
</evidence>
<dbReference type="PANTHER" id="PTHR43731">
    <property type="entry name" value="RHOMBOID PROTEASE"/>
    <property type="match status" value="1"/>
</dbReference>
<dbReference type="GO" id="GO:0006508">
    <property type="term" value="P:proteolysis"/>
    <property type="evidence" value="ECO:0007669"/>
    <property type="project" value="UniProtKB-KW"/>
</dbReference>
<dbReference type="InterPro" id="IPR050925">
    <property type="entry name" value="Rhomboid_protease_S54"/>
</dbReference>
<keyword evidence="6 7" id="KW-0472">Membrane</keyword>
<evidence type="ECO:0000256" key="5">
    <source>
        <dbReference type="ARBA" id="ARBA00022989"/>
    </source>
</evidence>
<evidence type="ECO:0000259" key="8">
    <source>
        <dbReference type="Pfam" id="PF01694"/>
    </source>
</evidence>
<keyword evidence="12" id="KW-1185">Reference proteome</keyword>
<dbReference type="EMBL" id="JAACBX020000001">
    <property type="protein sequence ID" value="MBM0242771.1"/>
    <property type="molecule type" value="Genomic_DNA"/>
</dbReference>
<keyword evidence="4" id="KW-0378">Hydrolase</keyword>
<keyword evidence="5 7" id="KW-1133">Transmembrane helix</keyword>
<dbReference type="SUPFAM" id="SSF144091">
    <property type="entry name" value="Rhomboid-like"/>
    <property type="match status" value="1"/>
</dbReference>
<feature type="transmembrane region" description="Helical" evidence="7">
    <location>
        <begin position="167"/>
        <end position="186"/>
    </location>
</feature>
<keyword evidence="10" id="KW-0645">Protease</keyword>
<comment type="caution">
    <text evidence="10">The sequence shown here is derived from an EMBL/GenBank/DDBJ whole genome shotgun (WGS) entry which is preliminary data.</text>
</comment>
<evidence type="ECO:0000256" key="4">
    <source>
        <dbReference type="ARBA" id="ARBA00022801"/>
    </source>
</evidence>
<sequence length="215" mass="23138">MVKNYLRTAPVTSVIALICIIAWSITAIQARTLGETFFFSTLSQDWALWGPHYAHAPLTALSSEFMHLDGGHLAVNMVMLLLIGREVERALDTGLYVAAYLVSCLGASAMVLWFDGSTPTVGASGAIFALMGMLVGVFRQRGMDLRAPIVLVLINVGYTFVAEGVSLWGHLGGLCTGVILSFFLFYRNKSVRWVGVALTGAVIIVLLGLRAGVWG</sequence>
<dbReference type="Proteomes" id="UP001518680">
    <property type="component" value="Unassembled WGS sequence"/>
</dbReference>
<comment type="similarity">
    <text evidence="2">Belongs to the peptidase S54 family.</text>
</comment>
<evidence type="ECO:0000256" key="1">
    <source>
        <dbReference type="ARBA" id="ARBA00004141"/>
    </source>
</evidence>
<comment type="subcellular location">
    <subcellularLocation>
        <location evidence="1">Membrane</location>
        <topology evidence="1">Multi-pass membrane protein</topology>
    </subcellularLocation>
</comment>
<feature type="transmembrane region" description="Helical" evidence="7">
    <location>
        <begin position="95"/>
        <end position="114"/>
    </location>
</feature>
<proteinExistence type="inferred from homology"/>
<evidence type="ECO:0000256" key="3">
    <source>
        <dbReference type="ARBA" id="ARBA00022692"/>
    </source>
</evidence>
<feature type="transmembrane region" description="Helical" evidence="7">
    <location>
        <begin position="65"/>
        <end position="83"/>
    </location>
</feature>
<dbReference type="PANTHER" id="PTHR43731:SF14">
    <property type="entry name" value="PRESENILIN-ASSOCIATED RHOMBOID-LIKE PROTEIN, MITOCHONDRIAL"/>
    <property type="match status" value="1"/>
</dbReference>
<dbReference type="AlphaFoldDB" id="A0A3M0GAM6"/>
<dbReference type="Gene3D" id="1.20.1540.10">
    <property type="entry name" value="Rhomboid-like"/>
    <property type="match status" value="1"/>
</dbReference>
<evidence type="ECO:0000313" key="11">
    <source>
        <dbReference type="Proteomes" id="UP000270649"/>
    </source>
</evidence>
<dbReference type="OrthoDB" id="9807874at2"/>
<keyword evidence="3 7" id="KW-0812">Transmembrane</keyword>
<feature type="transmembrane region" description="Helical" evidence="7">
    <location>
        <begin position="193"/>
        <end position="213"/>
    </location>
</feature>
<protein>
    <submittedName>
        <fullName evidence="10">Rhomboid family intramembrane serine protease</fullName>
    </submittedName>
</protein>
<dbReference type="GO" id="GO:0004252">
    <property type="term" value="F:serine-type endopeptidase activity"/>
    <property type="evidence" value="ECO:0007669"/>
    <property type="project" value="InterPro"/>
</dbReference>